<accession>A0A2P2NAY3</accession>
<evidence type="ECO:0000313" key="1">
    <source>
        <dbReference type="EMBL" id="MBX39652.1"/>
    </source>
</evidence>
<sequence>MLMIDFLLCSF</sequence>
<name>A0A2P2NAY3_RHIMU</name>
<organism evidence="1">
    <name type="scientific">Rhizophora mucronata</name>
    <name type="common">Asiatic mangrove</name>
    <dbReference type="NCBI Taxonomy" id="61149"/>
    <lineage>
        <taxon>Eukaryota</taxon>
        <taxon>Viridiplantae</taxon>
        <taxon>Streptophyta</taxon>
        <taxon>Embryophyta</taxon>
        <taxon>Tracheophyta</taxon>
        <taxon>Spermatophyta</taxon>
        <taxon>Magnoliopsida</taxon>
        <taxon>eudicotyledons</taxon>
        <taxon>Gunneridae</taxon>
        <taxon>Pentapetalae</taxon>
        <taxon>rosids</taxon>
        <taxon>fabids</taxon>
        <taxon>Malpighiales</taxon>
        <taxon>Rhizophoraceae</taxon>
        <taxon>Rhizophora</taxon>
    </lineage>
</organism>
<reference evidence="1" key="1">
    <citation type="submission" date="2018-02" db="EMBL/GenBank/DDBJ databases">
        <title>Rhizophora mucronata_Transcriptome.</title>
        <authorList>
            <person name="Meera S.P."/>
            <person name="Sreeshan A."/>
            <person name="Augustine A."/>
        </authorList>
    </citation>
    <scope>NUCLEOTIDE SEQUENCE</scope>
    <source>
        <tissue evidence="1">Leaf</tissue>
    </source>
</reference>
<dbReference type="EMBL" id="GGEC01059168">
    <property type="protein sequence ID" value="MBX39652.1"/>
    <property type="molecule type" value="Transcribed_RNA"/>
</dbReference>
<proteinExistence type="predicted"/>
<protein>
    <submittedName>
        <fullName evidence="1">Uncharacterized protein</fullName>
    </submittedName>
</protein>